<dbReference type="AlphaFoldDB" id="A0A517XW60"/>
<keyword evidence="2" id="KW-1185">Reference proteome</keyword>
<organism evidence="1 2">
    <name type="scientific">Urbifossiella limnaea</name>
    <dbReference type="NCBI Taxonomy" id="2528023"/>
    <lineage>
        <taxon>Bacteria</taxon>
        <taxon>Pseudomonadati</taxon>
        <taxon>Planctomycetota</taxon>
        <taxon>Planctomycetia</taxon>
        <taxon>Gemmatales</taxon>
        <taxon>Gemmataceae</taxon>
        <taxon>Urbifossiella</taxon>
    </lineage>
</organism>
<name>A0A517XW60_9BACT</name>
<sequence>MLRAKAHRLLDNLANHHIFQWATFYRDTLREIFADYLRAVRVGEDSAELLAGLESVVAEHSGYVFHRGYVHQQLKENDRETAIQKALNGLERFIDLPLSLFLLTARPSNDQEEVWAARQVGSAMLSGVLTGFGQNEIGGYSGSYLLTRHTRRWAHCLPFLLHNQVRGLSGRIGRGEFASQLDAVVAPVVEAIDRVAITPGLFAYPSISEYIPEPWDYRRLELVIDLPHAAGNPKLEMHVYFSGLSVTRQQLEDSGRRAGLVVVPLKADLEAWVEGHDLLRTVVEDASGRSRQIATRLSERLAAEVTRRRQVSGGAVLVHNYPADFPLEKPSWKKYYFVQRPSVRDLLHSFEHGTGVRLWCSVRRSGKTTAGLELSSATGGTQVVCQTCDTTGDRPDDHRFYTRFVRAIDSNRRLSERFFIEAVTDCLGRDQRQAGAKIVFVLDEYETLFGQLGEIARQDKFRRYSVVQPMLNQMVHFSRENLLVFIGLRPDAHLILTDQNQLMPYVTQDRFPLFTHAAGATEFHELLQKTVSRRCEFDPGFVDAVYSETAGHPTLTVNVLTELFKWLIERKHPADPVRLRADDFLLFMANRLTPAALRETTGYRTMRPFVRGSLTPDARRDQPWLFAVLTALCRFPVEAPQELALPRGDLIDGIRRLGLEGDATDDPDHLLRAAEDANFVKSDGDLVRPRIPLLARLAAASRLSP</sequence>
<proteinExistence type="predicted"/>
<evidence type="ECO:0000313" key="2">
    <source>
        <dbReference type="Proteomes" id="UP000319576"/>
    </source>
</evidence>
<dbReference type="KEGG" id="uli:ETAA1_37180"/>
<reference evidence="1 2" key="1">
    <citation type="submission" date="2019-02" db="EMBL/GenBank/DDBJ databases">
        <title>Deep-cultivation of Planctomycetes and their phenomic and genomic characterization uncovers novel biology.</title>
        <authorList>
            <person name="Wiegand S."/>
            <person name="Jogler M."/>
            <person name="Boedeker C."/>
            <person name="Pinto D."/>
            <person name="Vollmers J."/>
            <person name="Rivas-Marin E."/>
            <person name="Kohn T."/>
            <person name="Peeters S.H."/>
            <person name="Heuer A."/>
            <person name="Rast P."/>
            <person name="Oberbeckmann S."/>
            <person name="Bunk B."/>
            <person name="Jeske O."/>
            <person name="Meyerdierks A."/>
            <person name="Storesund J.E."/>
            <person name="Kallscheuer N."/>
            <person name="Luecker S."/>
            <person name="Lage O.M."/>
            <person name="Pohl T."/>
            <person name="Merkel B.J."/>
            <person name="Hornburger P."/>
            <person name="Mueller R.-W."/>
            <person name="Bruemmer F."/>
            <person name="Labrenz M."/>
            <person name="Spormann A.M."/>
            <person name="Op den Camp H."/>
            <person name="Overmann J."/>
            <person name="Amann R."/>
            <person name="Jetten M.S.M."/>
            <person name="Mascher T."/>
            <person name="Medema M.H."/>
            <person name="Devos D.P."/>
            <person name="Kaster A.-K."/>
            <person name="Ovreas L."/>
            <person name="Rohde M."/>
            <person name="Galperin M.Y."/>
            <person name="Jogler C."/>
        </authorList>
    </citation>
    <scope>NUCLEOTIDE SEQUENCE [LARGE SCALE GENOMIC DNA]</scope>
    <source>
        <strain evidence="1 2">ETA_A1</strain>
    </source>
</reference>
<protein>
    <submittedName>
        <fullName evidence="1">Uncharacterized protein</fullName>
    </submittedName>
</protein>
<gene>
    <name evidence="1" type="ORF">ETAA1_37180</name>
</gene>
<evidence type="ECO:0000313" key="1">
    <source>
        <dbReference type="EMBL" id="QDU21745.1"/>
    </source>
</evidence>
<dbReference type="EMBL" id="CP036273">
    <property type="protein sequence ID" value="QDU21745.1"/>
    <property type="molecule type" value="Genomic_DNA"/>
</dbReference>
<accession>A0A517XW60</accession>
<dbReference type="Proteomes" id="UP000319576">
    <property type="component" value="Chromosome"/>
</dbReference>